<dbReference type="Proteomes" id="UP001328107">
    <property type="component" value="Unassembled WGS sequence"/>
</dbReference>
<keyword evidence="4" id="KW-1185">Reference proteome</keyword>
<dbReference type="Pfam" id="PF10326">
    <property type="entry name" value="7TM_GPCR_Str"/>
    <property type="match status" value="1"/>
</dbReference>
<feature type="non-terminal residue" evidence="2">
    <location>
        <position position="1"/>
    </location>
</feature>
<keyword evidence="1" id="KW-0812">Transmembrane</keyword>
<reference evidence="2" key="2">
    <citation type="submission" date="2023-06" db="EMBL/GenBank/DDBJ databases">
        <title>Genome assembly of Pristionchus species.</title>
        <authorList>
            <person name="Yoshida K."/>
            <person name="Sommer R.J."/>
        </authorList>
    </citation>
    <scope>NUCLEOTIDE SEQUENCE</scope>
    <source>
        <strain evidence="2 4">RS5460</strain>
    </source>
</reference>
<gene>
    <name evidence="2" type="ORF">PMAYCL1PPCAC_05962</name>
    <name evidence="3" type="ORF">PMAYCL1PPCAC_05964</name>
</gene>
<dbReference type="EMBL" id="BTRK01000002">
    <property type="protein sequence ID" value="GMR35767.1"/>
    <property type="molecule type" value="Genomic_DNA"/>
</dbReference>
<organism evidence="2 4">
    <name type="scientific">Pristionchus mayeri</name>
    <dbReference type="NCBI Taxonomy" id="1317129"/>
    <lineage>
        <taxon>Eukaryota</taxon>
        <taxon>Metazoa</taxon>
        <taxon>Ecdysozoa</taxon>
        <taxon>Nematoda</taxon>
        <taxon>Chromadorea</taxon>
        <taxon>Rhabditida</taxon>
        <taxon>Rhabditina</taxon>
        <taxon>Diplogasteromorpha</taxon>
        <taxon>Diplogasteroidea</taxon>
        <taxon>Neodiplogasteridae</taxon>
        <taxon>Pristionchus</taxon>
    </lineage>
</organism>
<evidence type="ECO:0008006" key="5">
    <source>
        <dbReference type="Google" id="ProtNLM"/>
    </source>
</evidence>
<sequence length="150" mass="16968">FACSFTVIFIVLLARHTFSLFKEVKHISVKTQKLFRTLTRSLVVQALVPVITVVLPTAIVMIINVLHFASPQYTVHSKPIFVMGANLWDLLSLSCSMHSVAHMSALIITTPTFRSKLYETIIWWKNGVSMSRTNLNRNSASVETTSQFRK</sequence>
<dbReference type="InterPro" id="IPR019428">
    <property type="entry name" value="7TM_GPCR_serpentine_rcpt_Str"/>
</dbReference>
<proteinExistence type="predicted"/>
<keyword evidence="1" id="KW-0472">Membrane</keyword>
<dbReference type="PANTHER" id="PTHR22941">
    <property type="entry name" value="SERPENTINE RECEPTOR"/>
    <property type="match status" value="1"/>
</dbReference>
<keyword evidence="1" id="KW-1133">Transmembrane helix</keyword>
<dbReference type="EMBL" id="BTRK01000002">
    <property type="protein sequence ID" value="GMR35769.1"/>
    <property type="molecule type" value="Genomic_DNA"/>
</dbReference>
<dbReference type="AlphaFoldDB" id="A0AAN4Z772"/>
<evidence type="ECO:0000313" key="4">
    <source>
        <dbReference type="Proteomes" id="UP001328107"/>
    </source>
</evidence>
<dbReference type="InterPro" id="IPR053220">
    <property type="entry name" value="Nematode_rcpt-like_serp_H"/>
</dbReference>
<evidence type="ECO:0000313" key="2">
    <source>
        <dbReference type="EMBL" id="GMR35767.1"/>
    </source>
</evidence>
<dbReference type="PANTHER" id="PTHR22941:SF26">
    <property type="entry name" value="SERPENTINE RECEPTOR, CLASS H"/>
    <property type="match status" value="1"/>
</dbReference>
<comment type="caution">
    <text evidence="2">The sequence shown here is derived from an EMBL/GenBank/DDBJ whole genome shotgun (WGS) entry which is preliminary data.</text>
</comment>
<reference evidence="4" key="1">
    <citation type="submission" date="2022-10" db="EMBL/GenBank/DDBJ databases">
        <title>Genome assembly of Pristionchus species.</title>
        <authorList>
            <person name="Yoshida K."/>
            <person name="Sommer R.J."/>
        </authorList>
    </citation>
    <scope>NUCLEOTIDE SEQUENCE [LARGE SCALE GENOMIC DNA]</scope>
    <source>
        <strain evidence="4">RS5460</strain>
    </source>
</reference>
<protein>
    <recommendedName>
        <fullName evidence="5">G protein-coupled receptor</fullName>
    </recommendedName>
</protein>
<evidence type="ECO:0000313" key="3">
    <source>
        <dbReference type="EMBL" id="GMR35769.1"/>
    </source>
</evidence>
<feature type="transmembrane region" description="Helical" evidence="1">
    <location>
        <begin position="43"/>
        <end position="66"/>
    </location>
</feature>
<accession>A0AAN4Z772</accession>
<evidence type="ECO:0000256" key="1">
    <source>
        <dbReference type="SAM" id="Phobius"/>
    </source>
</evidence>
<name>A0AAN4Z772_9BILA</name>